<dbReference type="EMBL" id="JACOOZ010000001">
    <property type="protein sequence ID" value="MBC5666711.1"/>
    <property type="molecule type" value="Genomic_DNA"/>
</dbReference>
<protein>
    <recommendedName>
        <fullName evidence="4">PcfB family protein</fullName>
    </recommendedName>
</protein>
<name>A0ABR7EZE0_9FIRM</name>
<evidence type="ECO:0000313" key="2">
    <source>
        <dbReference type="EMBL" id="MBC5666711.1"/>
    </source>
</evidence>
<keyword evidence="3" id="KW-1185">Reference proteome</keyword>
<comment type="caution">
    <text evidence="2">The sequence shown here is derived from an EMBL/GenBank/DDBJ whole genome shotgun (WGS) entry which is preliminary data.</text>
</comment>
<dbReference type="Proteomes" id="UP000597877">
    <property type="component" value="Unassembled WGS sequence"/>
</dbReference>
<dbReference type="RefSeq" id="WP_186839854.1">
    <property type="nucleotide sequence ID" value="NZ_JACOOZ010000001.1"/>
</dbReference>
<organism evidence="2 3">
    <name type="scientific">Eubacterium segne</name>
    <dbReference type="NCBI Taxonomy" id="2763045"/>
    <lineage>
        <taxon>Bacteria</taxon>
        <taxon>Bacillati</taxon>
        <taxon>Bacillota</taxon>
        <taxon>Clostridia</taxon>
        <taxon>Eubacteriales</taxon>
        <taxon>Eubacteriaceae</taxon>
        <taxon>Eubacterium</taxon>
    </lineage>
</organism>
<evidence type="ECO:0000313" key="3">
    <source>
        <dbReference type="Proteomes" id="UP000597877"/>
    </source>
</evidence>
<feature type="region of interest" description="Disordered" evidence="1">
    <location>
        <begin position="191"/>
        <end position="215"/>
    </location>
</feature>
<evidence type="ECO:0008006" key="4">
    <source>
        <dbReference type="Google" id="ProtNLM"/>
    </source>
</evidence>
<gene>
    <name evidence="2" type="ORF">H8S00_01705</name>
</gene>
<sequence length="356" mass="40918">MSELDGNININDVLQIIRFGGDGLKFALKGMKTTGKGIVWLNNQRKMKTMKARLFLHYHSKAMSGSGKLKGMSLHSLEKLTGGSYGIINIPTEKKEELAKFFKVLKKAKIPYSVLPDLIPGNNCSQIAVDMSTSKRIDPILEAYDFDQGKIVKDGKVKEENKASFGTVEEYWDEGNETEKEKVMDAAIKEAKKEQEQQKRKDNPSKARKGMKGDELEKNVEKVISIEKIREQHNSREYYPVTIDKKMIVAETDEAYITRIPGSYNYKYNDFSMLTVPKKDAIMTNDNRTILTHIKKDGDSYICSYKNSKSIKISNRELYREHYSRFTTDFDRNSRHINRSKSNTEIINNLNRKVKK</sequence>
<reference evidence="2 3" key="1">
    <citation type="submission" date="2020-08" db="EMBL/GenBank/DDBJ databases">
        <title>Genome public.</title>
        <authorList>
            <person name="Liu C."/>
            <person name="Sun Q."/>
        </authorList>
    </citation>
    <scope>NUCLEOTIDE SEQUENCE [LARGE SCALE GENOMIC DNA]</scope>
    <source>
        <strain evidence="2 3">BX4</strain>
    </source>
</reference>
<proteinExistence type="predicted"/>
<accession>A0ABR7EZE0</accession>
<evidence type="ECO:0000256" key="1">
    <source>
        <dbReference type="SAM" id="MobiDB-lite"/>
    </source>
</evidence>